<dbReference type="GO" id="GO:0009252">
    <property type="term" value="P:peptidoglycan biosynthetic process"/>
    <property type="evidence" value="ECO:0007669"/>
    <property type="project" value="UniProtKB-KW"/>
</dbReference>
<proteinExistence type="inferred from homology"/>
<evidence type="ECO:0000313" key="7">
    <source>
        <dbReference type="EMBL" id="PIQ75415.1"/>
    </source>
</evidence>
<evidence type="ECO:0000256" key="5">
    <source>
        <dbReference type="ARBA" id="ARBA00023315"/>
    </source>
</evidence>
<dbReference type="EMBL" id="PCVO01000021">
    <property type="protein sequence ID" value="PIQ75415.1"/>
    <property type="molecule type" value="Genomic_DNA"/>
</dbReference>
<keyword evidence="5" id="KW-0012">Acyltransferase</keyword>
<keyword evidence="4" id="KW-0573">Peptidoglycan synthesis</keyword>
<evidence type="ECO:0000256" key="1">
    <source>
        <dbReference type="ARBA" id="ARBA00009943"/>
    </source>
</evidence>
<evidence type="ECO:0000313" key="8">
    <source>
        <dbReference type="Proteomes" id="UP000229317"/>
    </source>
</evidence>
<dbReference type="PROSITE" id="PS51191">
    <property type="entry name" value="FEMABX"/>
    <property type="match status" value="1"/>
</dbReference>
<protein>
    <recommendedName>
        <fullName evidence="9">Methicillin resistance protein</fullName>
    </recommendedName>
</protein>
<dbReference type="GO" id="GO:0008360">
    <property type="term" value="P:regulation of cell shape"/>
    <property type="evidence" value="ECO:0007669"/>
    <property type="project" value="UniProtKB-KW"/>
</dbReference>
<dbReference type="GO" id="GO:0016755">
    <property type="term" value="F:aminoacyltransferase activity"/>
    <property type="evidence" value="ECO:0007669"/>
    <property type="project" value="InterPro"/>
</dbReference>
<reference evidence="7 8" key="1">
    <citation type="submission" date="2017-09" db="EMBL/GenBank/DDBJ databases">
        <title>Depth-based differentiation of microbial function through sediment-hosted aquifers and enrichment of novel symbionts in the deep terrestrial subsurface.</title>
        <authorList>
            <person name="Probst A.J."/>
            <person name="Ladd B."/>
            <person name="Jarett J.K."/>
            <person name="Geller-Mcgrath D.E."/>
            <person name="Sieber C.M."/>
            <person name="Emerson J.B."/>
            <person name="Anantharaman K."/>
            <person name="Thomas B.C."/>
            <person name="Malmstrom R."/>
            <person name="Stieglmeier M."/>
            <person name="Klingl A."/>
            <person name="Woyke T."/>
            <person name="Ryan C.M."/>
            <person name="Banfield J.F."/>
        </authorList>
    </citation>
    <scope>NUCLEOTIDE SEQUENCE [LARGE SCALE GENOMIC DNA]</scope>
    <source>
        <strain evidence="7">CG11_big_fil_rev_8_21_14_0_20_40_15</strain>
    </source>
</reference>
<sequence length="324" mass="37936">MMESLVDKINKEDWDRFVVETGGSFLQSWEWGEFQKSVGRKTFYLKGDGWQTLVVKHVLPLRKSYLYCPRGPVILSGTKDLSRMRDFLNEITKLAKKEKAIFVRVEPTGDIEEDDLRKLGFIKAQKDVQPKKTLILDLNLNEDELLGRMHEKTRYNIGLAQRKGVSVRKAEYNEKDFEEFWNLLNQTVQRQKIAIFEKEYYRKQLQNSSDKFKNLIFIAQYQGKIIAANLVNVFGNTMTYTHGGSDNQYRALMAPHLLQWEQIREAKNRACKAYDFWGIDEINWPGITRFKKGFGGQEVQYIGTFDLILKQAWYSAYILAKRAL</sequence>
<evidence type="ECO:0000256" key="3">
    <source>
        <dbReference type="ARBA" id="ARBA00022960"/>
    </source>
</evidence>
<name>A0A2H0KVT2_9BACT</name>
<evidence type="ECO:0000256" key="2">
    <source>
        <dbReference type="ARBA" id="ARBA00022679"/>
    </source>
</evidence>
<evidence type="ECO:0000256" key="4">
    <source>
        <dbReference type="ARBA" id="ARBA00022984"/>
    </source>
</evidence>
<dbReference type="Gene3D" id="3.40.630.30">
    <property type="match status" value="2"/>
</dbReference>
<gene>
    <name evidence="7" type="ORF">COV84_01415</name>
</gene>
<keyword evidence="2" id="KW-0808">Transferase</keyword>
<dbReference type="SUPFAM" id="SSF55729">
    <property type="entry name" value="Acyl-CoA N-acyltransferases (Nat)"/>
    <property type="match status" value="2"/>
</dbReference>
<dbReference type="InterPro" id="IPR016181">
    <property type="entry name" value="Acyl_CoA_acyltransferase"/>
</dbReference>
<evidence type="ECO:0008006" key="9">
    <source>
        <dbReference type="Google" id="ProtNLM"/>
    </source>
</evidence>
<dbReference type="Pfam" id="PF02388">
    <property type="entry name" value="FemAB"/>
    <property type="match status" value="2"/>
</dbReference>
<dbReference type="InterPro" id="IPR003447">
    <property type="entry name" value="FEMABX"/>
</dbReference>
<keyword evidence="3" id="KW-0133">Cell shape</keyword>
<dbReference type="PANTHER" id="PTHR36174">
    <property type="entry name" value="LIPID II:GLYCINE GLYCYLTRANSFERASE"/>
    <property type="match status" value="1"/>
</dbReference>
<accession>A0A2H0KVT2</accession>
<dbReference type="Proteomes" id="UP000229317">
    <property type="component" value="Unassembled WGS sequence"/>
</dbReference>
<keyword evidence="6" id="KW-0961">Cell wall biogenesis/degradation</keyword>
<dbReference type="AlphaFoldDB" id="A0A2H0KVT2"/>
<comment type="caution">
    <text evidence="7">The sequence shown here is derived from an EMBL/GenBank/DDBJ whole genome shotgun (WGS) entry which is preliminary data.</text>
</comment>
<dbReference type="PANTHER" id="PTHR36174:SF1">
    <property type="entry name" value="LIPID II:GLYCINE GLYCYLTRANSFERASE"/>
    <property type="match status" value="1"/>
</dbReference>
<dbReference type="InterPro" id="IPR050644">
    <property type="entry name" value="PG_Glycine_Bridge_Synth"/>
</dbReference>
<organism evidence="7 8">
    <name type="scientific">Candidatus Portnoybacteria bacterium CG11_big_fil_rev_8_21_14_0_20_40_15</name>
    <dbReference type="NCBI Taxonomy" id="1974817"/>
    <lineage>
        <taxon>Bacteria</taxon>
        <taxon>Candidatus Portnoyibacteriota</taxon>
    </lineage>
</organism>
<evidence type="ECO:0000256" key="6">
    <source>
        <dbReference type="ARBA" id="ARBA00023316"/>
    </source>
</evidence>
<comment type="similarity">
    <text evidence="1">Belongs to the FemABX family.</text>
</comment>
<dbReference type="GO" id="GO:0071555">
    <property type="term" value="P:cell wall organization"/>
    <property type="evidence" value="ECO:0007669"/>
    <property type="project" value="UniProtKB-KW"/>
</dbReference>